<dbReference type="AlphaFoldDB" id="A0A1G2HRS0"/>
<evidence type="ECO:0000313" key="2">
    <source>
        <dbReference type="Proteomes" id="UP000177190"/>
    </source>
</evidence>
<dbReference type="STRING" id="1802200.A2812_00800"/>
<accession>A0A1G2HRS0</accession>
<proteinExistence type="predicted"/>
<organism evidence="1 2">
    <name type="scientific">Candidatus Staskawiczbacteria bacterium RIFCSPHIGHO2_01_FULL_36_16</name>
    <dbReference type="NCBI Taxonomy" id="1802200"/>
    <lineage>
        <taxon>Bacteria</taxon>
        <taxon>Candidatus Staskawicziibacteriota</taxon>
    </lineage>
</organism>
<reference evidence="1 2" key="1">
    <citation type="journal article" date="2016" name="Nat. Commun.">
        <title>Thousands of microbial genomes shed light on interconnected biogeochemical processes in an aquifer system.</title>
        <authorList>
            <person name="Anantharaman K."/>
            <person name="Brown C.T."/>
            <person name="Hug L.A."/>
            <person name="Sharon I."/>
            <person name="Castelle C.J."/>
            <person name="Probst A.J."/>
            <person name="Thomas B.C."/>
            <person name="Singh A."/>
            <person name="Wilkins M.J."/>
            <person name="Karaoz U."/>
            <person name="Brodie E.L."/>
            <person name="Williams K.H."/>
            <person name="Hubbard S.S."/>
            <person name="Banfield J.F."/>
        </authorList>
    </citation>
    <scope>NUCLEOTIDE SEQUENCE [LARGE SCALE GENOMIC DNA]</scope>
</reference>
<sequence length="90" mass="10377">MRAVVVHNKQRRIEERENGHDLVIEVVPLLTVVVHPITREGQNIVFSLDWESARLFPDVFFRFFGTEDDVVALLKENIVDLEIMESSSAN</sequence>
<dbReference type="EMBL" id="MHOM01000013">
    <property type="protein sequence ID" value="OGZ65089.1"/>
    <property type="molecule type" value="Genomic_DNA"/>
</dbReference>
<gene>
    <name evidence="1" type="ORF">A2812_00800</name>
</gene>
<comment type="caution">
    <text evidence="1">The sequence shown here is derived from an EMBL/GenBank/DDBJ whole genome shotgun (WGS) entry which is preliminary data.</text>
</comment>
<protein>
    <submittedName>
        <fullName evidence="1">Uncharacterized protein</fullName>
    </submittedName>
</protein>
<dbReference type="Proteomes" id="UP000177190">
    <property type="component" value="Unassembled WGS sequence"/>
</dbReference>
<evidence type="ECO:0000313" key="1">
    <source>
        <dbReference type="EMBL" id="OGZ65089.1"/>
    </source>
</evidence>
<name>A0A1G2HRS0_9BACT</name>